<name>A0A314ZPD9_PRUYE</name>
<dbReference type="STRING" id="2094558.A0A314ZPD9"/>
<keyword evidence="4" id="KW-1185">Reference proteome</keyword>
<dbReference type="InterPro" id="IPR051240">
    <property type="entry name" value="Mito_RNA-Proc/Resp"/>
</dbReference>
<accession>A0A314ZPD9</accession>
<dbReference type="PANTHER" id="PTHR47933:SF62">
    <property type="entry name" value="PENTACOTRIPEPTIDE-REPEAT REGION OF PRORP DOMAIN-CONTAINING PROTEIN"/>
    <property type="match status" value="1"/>
</dbReference>
<evidence type="ECO:0000256" key="1">
    <source>
        <dbReference type="ARBA" id="ARBA00007626"/>
    </source>
</evidence>
<dbReference type="InterPro" id="IPR011990">
    <property type="entry name" value="TPR-like_helical_dom_sf"/>
</dbReference>
<dbReference type="Proteomes" id="UP000250321">
    <property type="component" value="Unassembled WGS sequence"/>
</dbReference>
<keyword evidence="2" id="KW-0677">Repeat</keyword>
<evidence type="ECO:0000313" key="4">
    <source>
        <dbReference type="Proteomes" id="UP000250321"/>
    </source>
</evidence>
<comment type="similarity">
    <text evidence="1">Belongs to the PPR family. P subfamily.</text>
</comment>
<protein>
    <submittedName>
        <fullName evidence="3">Pentatricopeptide repeat-containing protein</fullName>
    </submittedName>
</protein>
<reference evidence="3 4" key="1">
    <citation type="submission" date="2018-02" db="EMBL/GenBank/DDBJ databases">
        <title>Draft genome of wild Prunus yedoensis var. nudiflora.</title>
        <authorList>
            <person name="Baek S."/>
            <person name="Kim J.-H."/>
            <person name="Choi K."/>
            <person name="Kim G.-B."/>
            <person name="Cho A."/>
            <person name="Jang H."/>
            <person name="Shin C.-H."/>
            <person name="Yu H.-J."/>
            <person name="Mun J.-H."/>
        </authorList>
    </citation>
    <scope>NUCLEOTIDE SEQUENCE [LARGE SCALE GENOMIC DNA]</scope>
    <source>
        <strain evidence="4">cv. Jeju island</strain>
        <tissue evidence="3">Leaf</tissue>
    </source>
</reference>
<dbReference type="GO" id="GO:0003729">
    <property type="term" value="F:mRNA binding"/>
    <property type="evidence" value="ECO:0007669"/>
    <property type="project" value="TreeGrafter"/>
</dbReference>
<dbReference type="AlphaFoldDB" id="A0A314ZPD9"/>
<gene>
    <name evidence="3" type="ORF">Pyn_30098</name>
</gene>
<evidence type="ECO:0000256" key="2">
    <source>
        <dbReference type="ARBA" id="ARBA00022737"/>
    </source>
</evidence>
<proteinExistence type="inferred from homology"/>
<comment type="caution">
    <text evidence="3">The sequence shown here is derived from an EMBL/GenBank/DDBJ whole genome shotgun (WGS) entry which is preliminary data.</text>
</comment>
<dbReference type="EMBL" id="PJQY01000099">
    <property type="protein sequence ID" value="PQQ18741.1"/>
    <property type="molecule type" value="Genomic_DNA"/>
</dbReference>
<organism evidence="3 4">
    <name type="scientific">Prunus yedoensis var. nudiflora</name>
    <dbReference type="NCBI Taxonomy" id="2094558"/>
    <lineage>
        <taxon>Eukaryota</taxon>
        <taxon>Viridiplantae</taxon>
        <taxon>Streptophyta</taxon>
        <taxon>Embryophyta</taxon>
        <taxon>Tracheophyta</taxon>
        <taxon>Spermatophyta</taxon>
        <taxon>Magnoliopsida</taxon>
        <taxon>eudicotyledons</taxon>
        <taxon>Gunneridae</taxon>
        <taxon>Pentapetalae</taxon>
        <taxon>rosids</taxon>
        <taxon>fabids</taxon>
        <taxon>Rosales</taxon>
        <taxon>Rosaceae</taxon>
        <taxon>Amygdaloideae</taxon>
        <taxon>Amygdaleae</taxon>
        <taxon>Prunus</taxon>
    </lineage>
</organism>
<dbReference type="OrthoDB" id="185373at2759"/>
<dbReference type="Gene3D" id="1.25.40.10">
    <property type="entry name" value="Tetratricopeptide repeat domain"/>
    <property type="match status" value="1"/>
</dbReference>
<dbReference type="PANTHER" id="PTHR47933">
    <property type="entry name" value="PENTATRICOPEPTIDE REPEAT-CONTAINING PROTEIN 1, MITOCHONDRIAL"/>
    <property type="match status" value="1"/>
</dbReference>
<sequence>MISRSTKTLKNPFFFRLTHSTFIKNPSFSTLPSSSSSDIPKRLHHKDWLAPNEVLQVFTSLRDPNSVRTALDHYSKRKDYKPNEALYTLVVNKLAQARLFDAIDNVMARIKSESKCRLSDNFFRTVIKAYGNVGGLINKAIETLYDMPNYGCWPSVKTFNFVLHLLVSTKMFDVVLRCTWRLPSWVLRLMLVALIYSSRDYASMGNWMPHLRCSMNFLSKGVCQMR</sequence>
<evidence type="ECO:0000313" key="3">
    <source>
        <dbReference type="EMBL" id="PQQ18741.1"/>
    </source>
</evidence>